<comment type="caution">
    <text evidence="1">The sequence shown here is derived from an EMBL/GenBank/DDBJ whole genome shotgun (WGS) entry which is preliminary data.</text>
</comment>
<organism evidence="1 2">
    <name type="scientific">Holotrichia oblita</name>
    <name type="common">Chafer beetle</name>
    <dbReference type="NCBI Taxonomy" id="644536"/>
    <lineage>
        <taxon>Eukaryota</taxon>
        <taxon>Metazoa</taxon>
        <taxon>Ecdysozoa</taxon>
        <taxon>Arthropoda</taxon>
        <taxon>Hexapoda</taxon>
        <taxon>Insecta</taxon>
        <taxon>Pterygota</taxon>
        <taxon>Neoptera</taxon>
        <taxon>Endopterygota</taxon>
        <taxon>Coleoptera</taxon>
        <taxon>Polyphaga</taxon>
        <taxon>Scarabaeiformia</taxon>
        <taxon>Scarabaeidae</taxon>
        <taxon>Melolonthinae</taxon>
        <taxon>Holotrichia</taxon>
    </lineage>
</organism>
<gene>
    <name evidence="1" type="ORF">MML48_3g00014410</name>
</gene>
<evidence type="ECO:0000313" key="2">
    <source>
        <dbReference type="Proteomes" id="UP001056778"/>
    </source>
</evidence>
<sequence>MFGSPMKMGIAMSAIPKDMIGLLRSEEDLENLLHSQNNTEENINVENVIEQDKENYVVEDINSDSVRNKTQITEMIETEKMKEKQITNATNLTIQRYIDSVAGNATQVQLNLEN</sequence>
<accession>A0ACB9TBX4</accession>
<evidence type="ECO:0000313" key="1">
    <source>
        <dbReference type="EMBL" id="KAI4464282.1"/>
    </source>
</evidence>
<reference evidence="1" key="1">
    <citation type="submission" date="2022-04" db="EMBL/GenBank/DDBJ databases">
        <title>Chromosome-scale genome assembly of Holotrichia oblita Faldermann.</title>
        <authorList>
            <person name="Rongchong L."/>
        </authorList>
    </citation>
    <scope>NUCLEOTIDE SEQUENCE</scope>
    <source>
        <strain evidence="1">81SQS9</strain>
    </source>
</reference>
<dbReference type="Proteomes" id="UP001056778">
    <property type="component" value="Chromosome 3"/>
</dbReference>
<protein>
    <submittedName>
        <fullName evidence="1">Uncharacterized protein</fullName>
    </submittedName>
</protein>
<keyword evidence="2" id="KW-1185">Reference proteome</keyword>
<dbReference type="EMBL" id="CM043017">
    <property type="protein sequence ID" value="KAI4464282.1"/>
    <property type="molecule type" value="Genomic_DNA"/>
</dbReference>
<name>A0ACB9TBX4_HOLOL</name>
<proteinExistence type="predicted"/>